<keyword evidence="3" id="KW-1185">Reference proteome</keyword>
<protein>
    <recommendedName>
        <fullName evidence="1">Glycoside hydrolase family 13 N-terminal Ig-like domain-containing protein</fullName>
    </recommendedName>
</protein>
<dbReference type="Proteomes" id="UP000028123">
    <property type="component" value="Unassembled WGS sequence"/>
</dbReference>
<dbReference type="RefSeq" id="WP_036692169.1">
    <property type="nucleotide sequence ID" value="NZ_FYEP01000002.1"/>
</dbReference>
<dbReference type="InterPro" id="IPR014756">
    <property type="entry name" value="Ig_E-set"/>
</dbReference>
<evidence type="ECO:0000313" key="3">
    <source>
        <dbReference type="Proteomes" id="UP000028123"/>
    </source>
</evidence>
<dbReference type="CDD" id="cd02857">
    <property type="entry name" value="E_set_CDase_PDE_N"/>
    <property type="match status" value="1"/>
</dbReference>
<dbReference type="InterPro" id="IPR004185">
    <property type="entry name" value="Glyco_hydro_13_lg-like_dom"/>
</dbReference>
<dbReference type="AlphaFoldDB" id="A0A081NUM6"/>
<feature type="domain" description="Glycoside hydrolase family 13 N-terminal Ig-like" evidence="1">
    <location>
        <begin position="1"/>
        <end position="79"/>
    </location>
</feature>
<evidence type="ECO:0000313" key="2">
    <source>
        <dbReference type="EMBL" id="KEQ22149.1"/>
    </source>
</evidence>
<dbReference type="Pfam" id="PF02903">
    <property type="entry name" value="Alpha-amylase_N"/>
    <property type="match status" value="1"/>
</dbReference>
<reference evidence="2 3" key="1">
    <citation type="submission" date="2014-06" db="EMBL/GenBank/DDBJ databases">
        <title>Draft genome sequence of Paenibacillus sp. MSt1.</title>
        <authorList>
            <person name="Aw Y.K."/>
            <person name="Ong K.S."/>
            <person name="Gan H.M."/>
            <person name="Lee S.M."/>
        </authorList>
    </citation>
    <scope>NUCLEOTIDE SEQUENCE [LARGE SCALE GENOMIC DNA]</scope>
    <source>
        <strain evidence="2 3">MSt1</strain>
    </source>
</reference>
<dbReference type="eggNOG" id="COG0366">
    <property type="taxonomic scope" value="Bacteria"/>
</dbReference>
<gene>
    <name evidence="2" type="ORF">ET33_27470</name>
</gene>
<dbReference type="InterPro" id="IPR013783">
    <property type="entry name" value="Ig-like_fold"/>
</dbReference>
<comment type="caution">
    <text evidence="2">The sequence shown here is derived from an EMBL/GenBank/DDBJ whole genome shotgun (WGS) entry which is preliminary data.</text>
</comment>
<proteinExistence type="predicted"/>
<dbReference type="EMBL" id="JNVM01000042">
    <property type="protein sequence ID" value="KEQ22149.1"/>
    <property type="molecule type" value="Genomic_DNA"/>
</dbReference>
<dbReference type="GO" id="GO:0004553">
    <property type="term" value="F:hydrolase activity, hydrolyzing O-glycosyl compounds"/>
    <property type="evidence" value="ECO:0007669"/>
    <property type="project" value="InterPro"/>
</dbReference>
<dbReference type="SUPFAM" id="SSF81296">
    <property type="entry name" value="E set domains"/>
    <property type="match status" value="1"/>
</dbReference>
<accession>A0A081NUM6</accession>
<dbReference type="Gene3D" id="2.60.40.10">
    <property type="entry name" value="Immunoglobulins"/>
    <property type="match status" value="1"/>
</dbReference>
<organism evidence="2 3">
    <name type="scientific">Paenibacillus tyrfis</name>
    <dbReference type="NCBI Taxonomy" id="1501230"/>
    <lineage>
        <taxon>Bacteria</taxon>
        <taxon>Bacillati</taxon>
        <taxon>Bacillota</taxon>
        <taxon>Bacilli</taxon>
        <taxon>Bacillales</taxon>
        <taxon>Paenibacillaceae</taxon>
        <taxon>Paenibacillus</taxon>
    </lineage>
</organism>
<dbReference type="GO" id="GO:0005975">
    <property type="term" value="P:carbohydrate metabolic process"/>
    <property type="evidence" value="ECO:0007669"/>
    <property type="project" value="InterPro"/>
</dbReference>
<evidence type="ECO:0000259" key="1">
    <source>
        <dbReference type="Pfam" id="PF02903"/>
    </source>
</evidence>
<name>A0A081NUM6_9BACL</name>
<sequence>MLRDCFYHVSQSNWAYAHDKHTIHLRVRTKRDDVMDIMAVTGDKYDWDRTYAEYPMKKTTSDAYFDYWEASVKPKYGRIS</sequence>